<accession>A0A7T8ERN0</accession>
<evidence type="ECO:0000313" key="2">
    <source>
        <dbReference type="EMBL" id="QQO91855.1"/>
    </source>
</evidence>
<dbReference type="EMBL" id="MW353175">
    <property type="protein sequence ID" value="QQO91855.1"/>
    <property type="molecule type" value="Genomic_DNA"/>
</dbReference>
<reference evidence="2 3" key="1">
    <citation type="submission" date="2020-12" db="EMBL/GenBank/DDBJ databases">
        <title>Dynamics of Baltic Sea phages driven by environmental changes.</title>
        <authorList>
            <person name="Hoetzinger M."/>
            <person name="Nilsson E."/>
            <person name="Holmfeldt K."/>
        </authorList>
    </citation>
    <scope>NUCLEOTIDE SEQUENCE [LARGE SCALE GENOMIC DNA]</scope>
</reference>
<organism evidence="2 3">
    <name type="scientific">Flavobacterium phage vB_FspM_immuto_2-6A</name>
    <dbReference type="NCBI Taxonomy" id="2801477"/>
    <lineage>
        <taxon>Viruses</taxon>
        <taxon>Duplodnaviria</taxon>
        <taxon>Heunggongvirae</taxon>
        <taxon>Uroviricota</taxon>
        <taxon>Caudoviricetes</taxon>
        <taxon>Immutovirus</taxon>
        <taxon>Immutovirus immuto</taxon>
    </lineage>
</organism>
<evidence type="ECO:0000313" key="3">
    <source>
        <dbReference type="Proteomes" id="UP000595566"/>
    </source>
</evidence>
<protein>
    <submittedName>
        <fullName evidence="2">Uncharacterized protein</fullName>
    </submittedName>
</protein>
<proteinExistence type="predicted"/>
<gene>
    <name evidence="2" type="ORF">immuto26A_176</name>
</gene>
<keyword evidence="1" id="KW-0472">Membrane</keyword>
<sequence length="191" mass="20675">MKKSELVKLIKEELNIQDNGPEEAQFDTDLMATANGIATAIGSELKNKKQQNEGQLSEAIVATIIAGVLTGNALIGFISKMAAKLMKRLNWKKGEDFAEKVHHWAHDNEKAFQTPIKRVLGFFIKDPNTLETTTKAIYAIVIASMAAGYGAQAVSGLSKAEWFQGALSSLKTVAKADEAILNAYPAIKALI</sequence>
<name>A0A7T8ERN0_9CAUD</name>
<keyword evidence="1" id="KW-0812">Transmembrane</keyword>
<feature type="transmembrane region" description="Helical" evidence="1">
    <location>
        <begin position="59"/>
        <end position="78"/>
    </location>
</feature>
<dbReference type="Proteomes" id="UP000595566">
    <property type="component" value="Segment"/>
</dbReference>
<evidence type="ECO:0000256" key="1">
    <source>
        <dbReference type="SAM" id="Phobius"/>
    </source>
</evidence>
<keyword evidence="3" id="KW-1185">Reference proteome</keyword>
<keyword evidence="1" id="KW-1133">Transmembrane helix</keyword>